<evidence type="ECO:0000256" key="1">
    <source>
        <dbReference type="SAM" id="Phobius"/>
    </source>
</evidence>
<dbReference type="OrthoDB" id="10478658at2759"/>
<keyword evidence="3" id="KW-1185">Reference proteome</keyword>
<keyword evidence="1" id="KW-0812">Transmembrane</keyword>
<evidence type="ECO:0000313" key="2">
    <source>
        <dbReference type="EMBL" id="RZC39049.1"/>
    </source>
</evidence>
<keyword evidence="1" id="KW-1133">Transmembrane helix</keyword>
<dbReference type="EMBL" id="QDEB01037843">
    <property type="protein sequence ID" value="RZC39049.1"/>
    <property type="molecule type" value="Genomic_DNA"/>
</dbReference>
<dbReference type="Proteomes" id="UP000292052">
    <property type="component" value="Unassembled WGS sequence"/>
</dbReference>
<dbReference type="AlphaFoldDB" id="A0A482W2R8"/>
<keyword evidence="1" id="KW-0472">Membrane</keyword>
<gene>
    <name evidence="2" type="ORF">BDFB_009663</name>
</gene>
<comment type="caution">
    <text evidence="2">The sequence shown here is derived from an EMBL/GenBank/DDBJ whole genome shotgun (WGS) entry which is preliminary data.</text>
</comment>
<reference evidence="2 3" key="1">
    <citation type="submission" date="2017-03" db="EMBL/GenBank/DDBJ databases">
        <title>Genome of the blue death feigning beetle - Asbolus verrucosus.</title>
        <authorList>
            <person name="Rider S.D."/>
        </authorList>
    </citation>
    <scope>NUCLEOTIDE SEQUENCE [LARGE SCALE GENOMIC DNA]</scope>
    <source>
        <strain evidence="2">Butters</strain>
        <tissue evidence="2">Head and leg muscle</tissue>
    </source>
</reference>
<name>A0A482W2R8_ASBVE</name>
<accession>A0A482W2R8</accession>
<proteinExistence type="predicted"/>
<organism evidence="2 3">
    <name type="scientific">Asbolus verrucosus</name>
    <name type="common">Desert ironclad beetle</name>
    <dbReference type="NCBI Taxonomy" id="1661398"/>
    <lineage>
        <taxon>Eukaryota</taxon>
        <taxon>Metazoa</taxon>
        <taxon>Ecdysozoa</taxon>
        <taxon>Arthropoda</taxon>
        <taxon>Hexapoda</taxon>
        <taxon>Insecta</taxon>
        <taxon>Pterygota</taxon>
        <taxon>Neoptera</taxon>
        <taxon>Endopterygota</taxon>
        <taxon>Coleoptera</taxon>
        <taxon>Polyphaga</taxon>
        <taxon>Cucujiformia</taxon>
        <taxon>Tenebrionidae</taxon>
        <taxon>Pimeliinae</taxon>
        <taxon>Asbolus</taxon>
    </lineage>
</organism>
<feature type="transmembrane region" description="Helical" evidence="1">
    <location>
        <begin position="18"/>
        <end position="36"/>
    </location>
</feature>
<sequence>MDYKSYLFNVFEQNQKKFVVLATGCLIVYLSYKFVYQLTKRVAKPELTAEQIRKIIEDLPFDSKNSETNLSLKDLLDELKDLDDDDE</sequence>
<protein>
    <submittedName>
        <fullName evidence="2">Uncharacterized protein</fullName>
    </submittedName>
</protein>
<evidence type="ECO:0000313" key="3">
    <source>
        <dbReference type="Proteomes" id="UP000292052"/>
    </source>
</evidence>